<proteinExistence type="predicted"/>
<organism evidence="1 2">
    <name type="scientific">Scortum barcoo</name>
    <name type="common">barcoo grunter</name>
    <dbReference type="NCBI Taxonomy" id="214431"/>
    <lineage>
        <taxon>Eukaryota</taxon>
        <taxon>Metazoa</taxon>
        <taxon>Chordata</taxon>
        <taxon>Craniata</taxon>
        <taxon>Vertebrata</taxon>
        <taxon>Euteleostomi</taxon>
        <taxon>Actinopterygii</taxon>
        <taxon>Neopterygii</taxon>
        <taxon>Teleostei</taxon>
        <taxon>Neoteleostei</taxon>
        <taxon>Acanthomorphata</taxon>
        <taxon>Eupercaria</taxon>
        <taxon>Centrarchiformes</taxon>
        <taxon>Terapontoidei</taxon>
        <taxon>Terapontidae</taxon>
        <taxon>Scortum</taxon>
    </lineage>
</organism>
<comment type="caution">
    <text evidence="1">The sequence shown here is derived from an EMBL/GenBank/DDBJ whole genome shotgun (WGS) entry which is preliminary data.</text>
</comment>
<gene>
    <name evidence="1" type="ORF">L3Q82_004990</name>
</gene>
<keyword evidence="2" id="KW-1185">Reference proteome</keyword>
<name>A0ACB8VEU5_9TELE</name>
<reference evidence="1" key="1">
    <citation type="submission" date="2022-04" db="EMBL/GenBank/DDBJ databases">
        <title>Jade perch genome.</title>
        <authorList>
            <person name="Chao B."/>
        </authorList>
    </citation>
    <scope>NUCLEOTIDE SEQUENCE</scope>
    <source>
        <strain evidence="1">CB-2022</strain>
    </source>
</reference>
<accession>A0ACB8VEU5</accession>
<protein>
    <submittedName>
        <fullName evidence="1">Uncharacterized protein</fullName>
    </submittedName>
</protein>
<dbReference type="EMBL" id="CM041552">
    <property type="protein sequence ID" value="KAI3353758.1"/>
    <property type="molecule type" value="Genomic_DNA"/>
</dbReference>
<dbReference type="Proteomes" id="UP000831701">
    <property type="component" value="Chromosome 22"/>
</dbReference>
<sequence>MVTKNREYGVYVPPGAGIVPGGTGPGTVFFPGYGSLGVGGGLGTGGLGGGGYGGYGGGTGGFFPGGGQKAAKRAPVIPQTGLPGGAGGGAGKKAAKVPGVGVPGLYQGGLVPGKGFGGRGVLPGVATGTDLSPKSIAGGGQGGQVPGGRLYGGQMQPGVFHGYPLKSPKVQGDYICTGPMEQNLEVASCRLVMAALVKGALDFQEVKEDFLGQDLVILLELVWVVLVVLEVLPALAALVALVDCIQDRCQEVYQEEYQEDYQEVHHLESQDSLALVAIHQQLKLLNMELGDWEEREDWGEQEEWEEQQLLLPKLLNMEHWEQEDLEAQDWEEQGDWEEQDWEAEDTLLLLKLLNMLHFAGPGGTGVVPGGGTGGGGIPGRVPFLPGYG</sequence>
<evidence type="ECO:0000313" key="2">
    <source>
        <dbReference type="Proteomes" id="UP000831701"/>
    </source>
</evidence>
<evidence type="ECO:0000313" key="1">
    <source>
        <dbReference type="EMBL" id="KAI3353758.1"/>
    </source>
</evidence>